<evidence type="ECO:0000256" key="2">
    <source>
        <dbReference type="ARBA" id="ARBA00023196"/>
    </source>
</evidence>
<evidence type="ECO:0000259" key="6">
    <source>
        <dbReference type="Pfam" id="PF00401"/>
    </source>
</evidence>
<proteinExistence type="inferred from homology"/>
<feature type="domain" description="ATP synthase F1 complex delta/epsilon subunit N-terminal" evidence="7">
    <location>
        <begin position="4"/>
        <end position="82"/>
    </location>
</feature>
<evidence type="ECO:0000256" key="3">
    <source>
        <dbReference type="ARBA" id="ARBA00023310"/>
    </source>
</evidence>
<dbReference type="InterPro" id="IPR001469">
    <property type="entry name" value="ATP_synth_F1_dsu/esu"/>
</dbReference>
<dbReference type="NCBIfam" id="NF001846">
    <property type="entry name" value="PRK00571.1-3"/>
    <property type="match status" value="1"/>
</dbReference>
<dbReference type="CDD" id="cd12152">
    <property type="entry name" value="F1-ATPase_delta"/>
    <property type="match status" value="1"/>
</dbReference>
<feature type="domain" description="ATP synthase epsilon subunit C-terminal" evidence="6">
    <location>
        <begin position="86"/>
        <end position="129"/>
    </location>
</feature>
<dbReference type="PANTHER" id="PTHR13822:SF10">
    <property type="entry name" value="ATP SYNTHASE EPSILON CHAIN, CHLOROPLASTIC"/>
    <property type="match status" value="1"/>
</dbReference>
<keyword evidence="4" id="KW-0472">Membrane</keyword>
<comment type="subcellular location">
    <subcellularLocation>
        <location evidence="4">Cell membrane</location>
        <topology evidence="4">Peripheral membrane protein</topology>
    </subcellularLocation>
    <subcellularLocation>
        <location evidence="1">Endomembrane system</location>
        <topology evidence="1">Peripheral membrane protein</topology>
    </subcellularLocation>
</comment>
<keyword evidence="4 5" id="KW-0406">Ion transport</keyword>
<dbReference type="InterPro" id="IPR020547">
    <property type="entry name" value="ATP_synth_F1_esu_C"/>
</dbReference>
<evidence type="ECO:0000313" key="9">
    <source>
        <dbReference type="Proteomes" id="UP000749471"/>
    </source>
</evidence>
<keyword evidence="4" id="KW-1003">Cell membrane</keyword>
<gene>
    <name evidence="4" type="primary">atpC</name>
    <name evidence="8" type="ORF">KQI42_01810</name>
</gene>
<dbReference type="Pfam" id="PF00401">
    <property type="entry name" value="ATP-synt_DE"/>
    <property type="match status" value="1"/>
</dbReference>
<comment type="similarity">
    <text evidence="4 5">Belongs to the ATPase epsilon chain family.</text>
</comment>
<dbReference type="PANTHER" id="PTHR13822">
    <property type="entry name" value="ATP SYNTHASE DELTA/EPSILON CHAIN"/>
    <property type="match status" value="1"/>
</dbReference>
<dbReference type="RefSeq" id="WP_216516136.1">
    <property type="nucleotide sequence ID" value="NZ_JAHLPM010000001.1"/>
</dbReference>
<sequence>MSVFHLEIVTPDRSFFSEEVEMVIVRGIEGDLAILKDRAPLITPLKIGKIRIFQDGKEKVAAVVDGYISVENHKTTIITEAAEWPEEIDIERAEAAKKRAEVLLKERPDGIDVARAQLALQRALNRIEVGKLKRID</sequence>
<evidence type="ECO:0000259" key="7">
    <source>
        <dbReference type="Pfam" id="PF02823"/>
    </source>
</evidence>
<evidence type="ECO:0000313" key="8">
    <source>
        <dbReference type="EMBL" id="MBU5436722.1"/>
    </source>
</evidence>
<keyword evidence="2 4" id="KW-0139">CF(1)</keyword>
<keyword evidence="4 5" id="KW-0813">Transport</keyword>
<comment type="subunit">
    <text evidence="4 5">F-type ATPases have 2 components, CF(1) - the catalytic core - and CF(0) - the membrane proton channel. CF(1) has five subunits: alpha(3), beta(3), gamma(1), delta(1), epsilon(1). CF(0) has three main subunits: a, b and c.</text>
</comment>
<dbReference type="HAMAP" id="MF_00530">
    <property type="entry name" value="ATP_synth_epsil_bac"/>
    <property type="match status" value="1"/>
</dbReference>
<comment type="function">
    <text evidence="4">Produces ATP from ADP in the presence of a proton gradient across the membrane.</text>
</comment>
<keyword evidence="3 4" id="KW-0066">ATP synthesis</keyword>
<organism evidence="8 9">
    <name type="scientific">Tissierella simiarum</name>
    <dbReference type="NCBI Taxonomy" id="2841534"/>
    <lineage>
        <taxon>Bacteria</taxon>
        <taxon>Bacillati</taxon>
        <taxon>Bacillota</taxon>
        <taxon>Tissierellia</taxon>
        <taxon>Tissierellales</taxon>
        <taxon>Tissierellaceae</taxon>
        <taxon>Tissierella</taxon>
    </lineage>
</organism>
<dbReference type="NCBIfam" id="TIGR01216">
    <property type="entry name" value="ATP_synt_epsi"/>
    <property type="match status" value="1"/>
</dbReference>
<keyword evidence="9" id="KW-1185">Reference proteome</keyword>
<keyword evidence="4" id="KW-0375">Hydrogen ion transport</keyword>
<evidence type="ECO:0000256" key="1">
    <source>
        <dbReference type="ARBA" id="ARBA00004184"/>
    </source>
</evidence>
<name>A0ABS6E1Q0_9FIRM</name>
<evidence type="ECO:0000256" key="5">
    <source>
        <dbReference type="RuleBase" id="RU003656"/>
    </source>
</evidence>
<comment type="caution">
    <text evidence="8">The sequence shown here is derived from an EMBL/GenBank/DDBJ whole genome shotgun (WGS) entry which is preliminary data.</text>
</comment>
<dbReference type="Pfam" id="PF02823">
    <property type="entry name" value="ATP-synt_DE_N"/>
    <property type="match status" value="1"/>
</dbReference>
<reference evidence="8 9" key="1">
    <citation type="submission" date="2021-06" db="EMBL/GenBank/DDBJ databases">
        <authorList>
            <person name="Sun Q."/>
            <person name="Li D."/>
        </authorList>
    </citation>
    <scope>NUCLEOTIDE SEQUENCE [LARGE SCALE GENOMIC DNA]</scope>
    <source>
        <strain evidence="8 9">MSJ-40</strain>
    </source>
</reference>
<accession>A0ABS6E1Q0</accession>
<dbReference type="NCBIfam" id="NF009980">
    <property type="entry name" value="PRK13446.1"/>
    <property type="match status" value="1"/>
</dbReference>
<protein>
    <recommendedName>
        <fullName evidence="4">ATP synthase epsilon chain</fullName>
    </recommendedName>
    <alternativeName>
        <fullName evidence="4">ATP synthase F1 sector epsilon subunit</fullName>
    </alternativeName>
    <alternativeName>
        <fullName evidence="4">F-ATPase epsilon subunit</fullName>
    </alternativeName>
</protein>
<dbReference type="InterPro" id="IPR020546">
    <property type="entry name" value="ATP_synth_F1_dsu/esu_N"/>
</dbReference>
<dbReference type="EMBL" id="JAHLPM010000001">
    <property type="protein sequence ID" value="MBU5436722.1"/>
    <property type="molecule type" value="Genomic_DNA"/>
</dbReference>
<evidence type="ECO:0000256" key="4">
    <source>
        <dbReference type="HAMAP-Rule" id="MF_00530"/>
    </source>
</evidence>
<dbReference type="Proteomes" id="UP000749471">
    <property type="component" value="Unassembled WGS sequence"/>
</dbReference>